<evidence type="ECO:0000313" key="2">
    <source>
        <dbReference type="EMBL" id="AKV01932.1"/>
    </source>
</evidence>
<evidence type="ECO:0000313" key="3">
    <source>
        <dbReference type="Proteomes" id="UP000064967"/>
    </source>
</evidence>
<dbReference type="STRING" id="1391654.AKJ09_08595"/>
<feature type="compositionally biased region" description="Low complexity" evidence="1">
    <location>
        <begin position="10"/>
        <end position="22"/>
    </location>
</feature>
<dbReference type="EMBL" id="CP012333">
    <property type="protein sequence ID" value="AKV01932.1"/>
    <property type="molecule type" value="Genomic_DNA"/>
</dbReference>
<feature type="region of interest" description="Disordered" evidence="1">
    <location>
        <begin position="1"/>
        <end position="99"/>
    </location>
</feature>
<name>A0A0K1Q8E6_9BACT</name>
<keyword evidence="3" id="KW-1185">Reference proteome</keyword>
<gene>
    <name evidence="2" type="ORF">AKJ09_08595</name>
</gene>
<dbReference type="Proteomes" id="UP000064967">
    <property type="component" value="Chromosome"/>
</dbReference>
<evidence type="ECO:0000256" key="1">
    <source>
        <dbReference type="SAM" id="MobiDB-lite"/>
    </source>
</evidence>
<proteinExistence type="predicted"/>
<dbReference type="AlphaFoldDB" id="A0A0K1Q8E6"/>
<feature type="compositionally biased region" description="Low complexity" evidence="1">
    <location>
        <begin position="53"/>
        <end position="68"/>
    </location>
</feature>
<accession>A0A0K1Q8E6</accession>
<reference evidence="2 3" key="1">
    <citation type="submission" date="2015-08" db="EMBL/GenBank/DDBJ databases">
        <authorList>
            <person name="Babu N.S."/>
            <person name="Beckwith C.J."/>
            <person name="Beseler K.G."/>
            <person name="Brison A."/>
            <person name="Carone J.V."/>
            <person name="Caskin T.P."/>
            <person name="Diamond M."/>
            <person name="Durham M.E."/>
            <person name="Foxe J.M."/>
            <person name="Go M."/>
            <person name="Henderson B.A."/>
            <person name="Jones I.B."/>
            <person name="McGettigan J.A."/>
            <person name="Micheletti S.J."/>
            <person name="Nasrallah M.E."/>
            <person name="Ortiz D."/>
            <person name="Piller C.R."/>
            <person name="Privatt S.R."/>
            <person name="Schneider S.L."/>
            <person name="Sharp S."/>
            <person name="Smith T.C."/>
            <person name="Stanton J.D."/>
            <person name="Ullery H.E."/>
            <person name="Wilson R.J."/>
            <person name="Serrano M.G."/>
            <person name="Buck G."/>
            <person name="Lee V."/>
            <person name="Wang Y."/>
            <person name="Carvalho R."/>
            <person name="Voegtly L."/>
            <person name="Shi R."/>
            <person name="Duckworth R."/>
            <person name="Johnson A."/>
            <person name="Loviza R."/>
            <person name="Walstead R."/>
            <person name="Shah Z."/>
            <person name="Kiflezghi M."/>
            <person name="Wade K."/>
            <person name="Ball S.L."/>
            <person name="Bradley K.W."/>
            <person name="Asai D.J."/>
            <person name="Bowman C.A."/>
            <person name="Russell D.A."/>
            <person name="Pope W.H."/>
            <person name="Jacobs-Sera D."/>
            <person name="Hendrix R.W."/>
            <person name="Hatfull G.F."/>
        </authorList>
    </citation>
    <scope>NUCLEOTIDE SEQUENCE [LARGE SCALE GENOMIC DNA]</scope>
    <source>
        <strain evidence="2 3">DSM 27648</strain>
    </source>
</reference>
<protein>
    <submittedName>
        <fullName evidence="2">Uncharacterized protein</fullName>
    </submittedName>
</protein>
<feature type="compositionally biased region" description="Basic and acidic residues" evidence="1">
    <location>
        <begin position="29"/>
        <end position="46"/>
    </location>
</feature>
<sequence>MARVLGTPRPGGSSASPPAFGFLSTARKSSGERFPKQCEERCDGRALRRVKGPAEVGAAPAAHRGAPGEARKPGPHGRTGPLGDRARGRRKAAHDAPQAAGIHERVLVRSIDGNARVRRHYGRVADRAAQPMLGLVLGLGRLVGETLGLHLAEHAESLRDCRGRIVSFLHLLRSWASWYAAPRRAELDGRQEAATQE</sequence>
<dbReference type="KEGG" id="llu:AKJ09_08595"/>
<organism evidence="2 3">
    <name type="scientific">Labilithrix luteola</name>
    <dbReference type="NCBI Taxonomy" id="1391654"/>
    <lineage>
        <taxon>Bacteria</taxon>
        <taxon>Pseudomonadati</taxon>
        <taxon>Myxococcota</taxon>
        <taxon>Polyangia</taxon>
        <taxon>Polyangiales</taxon>
        <taxon>Labilitrichaceae</taxon>
        <taxon>Labilithrix</taxon>
    </lineage>
</organism>